<dbReference type="EMBL" id="QNRF01000002">
    <property type="protein sequence ID" value="RBO84978.1"/>
    <property type="molecule type" value="Genomic_DNA"/>
</dbReference>
<evidence type="ECO:0000256" key="3">
    <source>
        <dbReference type="ARBA" id="ARBA00012355"/>
    </source>
</evidence>
<dbReference type="OrthoDB" id="2436196at2"/>
<evidence type="ECO:0000256" key="4">
    <source>
        <dbReference type="ARBA" id="ARBA00017935"/>
    </source>
</evidence>
<protein>
    <recommendedName>
        <fullName evidence="4 8">L-2,4-diaminobutyric acid acetyltransferase</fullName>
        <shortName evidence="8">DABA acetyltransferase</shortName>
        <ecNumber evidence="3 8">2.3.1.178</ecNumber>
    </recommendedName>
</protein>
<dbReference type="RefSeq" id="WP_113873594.1">
    <property type="nucleotide sequence ID" value="NZ_QNRF01000002.1"/>
</dbReference>
<name>A0A366D6R6_9GAMM</name>
<evidence type="ECO:0000256" key="2">
    <source>
        <dbReference type="ARBA" id="ARBA00010712"/>
    </source>
</evidence>
<dbReference type="GO" id="GO:0033816">
    <property type="term" value="F:diaminobutyrate acetyltransferase activity"/>
    <property type="evidence" value="ECO:0007669"/>
    <property type="project" value="UniProtKB-EC"/>
</dbReference>
<comment type="similarity">
    <text evidence="2 8">Belongs to the acetyltransferase family. EctA subfamily.</text>
</comment>
<evidence type="ECO:0000256" key="6">
    <source>
        <dbReference type="ARBA" id="ARBA00023315"/>
    </source>
</evidence>
<evidence type="ECO:0000256" key="5">
    <source>
        <dbReference type="ARBA" id="ARBA00022679"/>
    </source>
</evidence>
<evidence type="ECO:0000256" key="8">
    <source>
        <dbReference type="RuleBase" id="RU365045"/>
    </source>
</evidence>
<organism evidence="10 11">
    <name type="scientific">Marinomonas aquiplantarum</name>
    <dbReference type="NCBI Taxonomy" id="491951"/>
    <lineage>
        <taxon>Bacteria</taxon>
        <taxon>Pseudomonadati</taxon>
        <taxon>Pseudomonadota</taxon>
        <taxon>Gammaproteobacteria</taxon>
        <taxon>Oceanospirillales</taxon>
        <taxon>Oceanospirillaceae</taxon>
        <taxon>Marinomonas</taxon>
    </lineage>
</organism>
<comment type="caution">
    <text evidence="10">The sequence shown here is derived from an EMBL/GenBank/DDBJ whole genome shotgun (WGS) entry which is preliminary data.</text>
</comment>
<evidence type="ECO:0000313" key="11">
    <source>
        <dbReference type="Proteomes" id="UP000252086"/>
    </source>
</evidence>
<evidence type="ECO:0000259" key="9">
    <source>
        <dbReference type="PROSITE" id="PS51186"/>
    </source>
</evidence>
<dbReference type="CDD" id="cd04301">
    <property type="entry name" value="NAT_SF"/>
    <property type="match status" value="1"/>
</dbReference>
<dbReference type="InterPro" id="IPR017255">
    <property type="entry name" value="AcTrfase_GNAT_prd"/>
</dbReference>
<dbReference type="AlphaFoldDB" id="A0A366D6R6"/>
<evidence type="ECO:0000256" key="7">
    <source>
        <dbReference type="ARBA" id="ARBA00048924"/>
    </source>
</evidence>
<comment type="pathway">
    <text evidence="1 8">Amine and polyamine biosynthesis; ectoine biosynthesis; L-ectoine from L-aspartate 4-semialdehyde: step 2/3.</text>
</comment>
<dbReference type="PROSITE" id="PS51186">
    <property type="entry name" value="GNAT"/>
    <property type="match status" value="1"/>
</dbReference>
<comment type="catalytic activity">
    <reaction evidence="7 8">
        <text>L-2,4-diaminobutanoate + acetyl-CoA = (2S)-4-acetamido-2-aminobutanoate + CoA + H(+)</text>
        <dbReference type="Rhea" id="RHEA:16901"/>
        <dbReference type="ChEBI" id="CHEBI:15378"/>
        <dbReference type="ChEBI" id="CHEBI:57287"/>
        <dbReference type="ChEBI" id="CHEBI:57288"/>
        <dbReference type="ChEBI" id="CHEBI:58761"/>
        <dbReference type="ChEBI" id="CHEBI:58929"/>
        <dbReference type="EC" id="2.3.1.178"/>
    </reaction>
</comment>
<proteinExistence type="inferred from homology"/>
<dbReference type="Gene3D" id="3.40.630.30">
    <property type="match status" value="1"/>
</dbReference>
<keyword evidence="6 8" id="KW-0012">Acyltransferase</keyword>
<sequence>MSVNKLVFKKPVPEDGANVYELVKKCPPLDGNSVYCNLLQTSHFADTCVAAKRNDTQELVGFVSGYVLPNDSSTLFIWQVAVSESARGEGLAKKMIVNLLTRESCSDVKFIHTTITKSNQASWALFRSLSKELEADLTESIQFDQELHFNGQHDTEFLVEIGPISR</sequence>
<dbReference type="EC" id="2.3.1.178" evidence="3 8"/>
<feature type="domain" description="N-acetyltransferase" evidence="9">
    <location>
        <begin position="6"/>
        <end position="166"/>
    </location>
</feature>
<dbReference type="PIRSF" id="PIRSF037663">
    <property type="entry name" value="Acetyltransf_GNAT_prd"/>
    <property type="match status" value="1"/>
</dbReference>
<dbReference type="SUPFAM" id="SSF55729">
    <property type="entry name" value="Acyl-CoA N-acyltransferases (Nat)"/>
    <property type="match status" value="1"/>
</dbReference>
<keyword evidence="11" id="KW-1185">Reference proteome</keyword>
<dbReference type="NCBIfam" id="TIGR02406">
    <property type="entry name" value="ectoine_EctA"/>
    <property type="match status" value="1"/>
</dbReference>
<dbReference type="UniPathway" id="UPA00067">
    <property type="reaction ID" value="UER00122"/>
</dbReference>
<accession>A0A366D6R6</accession>
<evidence type="ECO:0000256" key="1">
    <source>
        <dbReference type="ARBA" id="ARBA00004978"/>
    </source>
</evidence>
<dbReference type="GO" id="GO:0019491">
    <property type="term" value="P:ectoine biosynthetic process"/>
    <property type="evidence" value="ECO:0007669"/>
    <property type="project" value="UniProtKB-UniPathway"/>
</dbReference>
<dbReference type="InterPro" id="IPR012772">
    <property type="entry name" value="Ectoine_EctA"/>
</dbReference>
<dbReference type="Pfam" id="PF00583">
    <property type="entry name" value="Acetyltransf_1"/>
    <property type="match status" value="1"/>
</dbReference>
<reference evidence="10 11" key="1">
    <citation type="submission" date="2018-06" db="EMBL/GenBank/DDBJ databases">
        <title>Genomic Encyclopedia of Type Strains, Phase III (KMG-III): the genomes of soil and plant-associated and newly described type strains.</title>
        <authorList>
            <person name="Whitman W."/>
        </authorList>
    </citation>
    <scope>NUCLEOTIDE SEQUENCE [LARGE SCALE GENOMIC DNA]</scope>
    <source>
        <strain evidence="10 11">CECT 7732</strain>
    </source>
</reference>
<dbReference type="InterPro" id="IPR016181">
    <property type="entry name" value="Acyl_CoA_acyltransferase"/>
</dbReference>
<keyword evidence="5 8" id="KW-0808">Transferase</keyword>
<dbReference type="Proteomes" id="UP000252086">
    <property type="component" value="Unassembled WGS sequence"/>
</dbReference>
<gene>
    <name evidence="8" type="primary">ectA</name>
    <name evidence="10" type="ORF">DFP76_102380</name>
</gene>
<evidence type="ECO:0000313" key="10">
    <source>
        <dbReference type="EMBL" id="RBO84978.1"/>
    </source>
</evidence>
<comment type="function">
    <text evidence="8">Catalyzes the acetylation of L-2,4-diaminobutyrate (DABA) to gamma-N-acetyl-alpha,gamma-diaminobutyric acid (ADABA) with acetyl coenzyme A.</text>
</comment>
<dbReference type="InterPro" id="IPR000182">
    <property type="entry name" value="GNAT_dom"/>
</dbReference>